<sequence>MIEVQFTKDHGRFSKGERRWYDDNSAEHLVKSKVARRVNHTDSPEVETAEVVTAEAPEE</sequence>
<organism evidence="2 3">
    <name type="scientific">Rhodococcus artemisiae</name>
    <dbReference type="NCBI Taxonomy" id="714159"/>
    <lineage>
        <taxon>Bacteria</taxon>
        <taxon>Bacillati</taxon>
        <taxon>Actinomycetota</taxon>
        <taxon>Actinomycetes</taxon>
        <taxon>Mycobacteriales</taxon>
        <taxon>Nocardiaceae</taxon>
        <taxon>Rhodococcus</taxon>
    </lineage>
</organism>
<accession>A0ABU7LBQ5</accession>
<evidence type="ECO:0000313" key="3">
    <source>
        <dbReference type="Proteomes" id="UP001336020"/>
    </source>
</evidence>
<reference evidence="2 3" key="1">
    <citation type="submission" date="2023-07" db="EMBL/GenBank/DDBJ databases">
        <authorList>
            <person name="Girao M."/>
            <person name="Carvalho M.F."/>
        </authorList>
    </citation>
    <scope>NUCLEOTIDE SEQUENCE [LARGE SCALE GENOMIC DNA]</scope>
    <source>
        <strain evidence="2 3">YIM65754</strain>
    </source>
</reference>
<protein>
    <submittedName>
        <fullName evidence="2">Uncharacterized protein</fullName>
    </submittedName>
</protein>
<keyword evidence="3" id="KW-1185">Reference proteome</keyword>
<proteinExistence type="predicted"/>
<name>A0ABU7LBQ5_9NOCA</name>
<feature type="region of interest" description="Disordered" evidence="1">
    <location>
        <begin position="38"/>
        <end position="59"/>
    </location>
</feature>
<dbReference type="EMBL" id="JAUTXY010000006">
    <property type="protein sequence ID" value="MEE2058974.1"/>
    <property type="molecule type" value="Genomic_DNA"/>
</dbReference>
<dbReference type="RefSeq" id="WP_330134203.1">
    <property type="nucleotide sequence ID" value="NZ_JAUTXY010000006.1"/>
</dbReference>
<gene>
    <name evidence="2" type="ORF">Q7514_15745</name>
</gene>
<dbReference type="Proteomes" id="UP001336020">
    <property type="component" value="Unassembled WGS sequence"/>
</dbReference>
<comment type="caution">
    <text evidence="2">The sequence shown here is derived from an EMBL/GenBank/DDBJ whole genome shotgun (WGS) entry which is preliminary data.</text>
</comment>
<evidence type="ECO:0000313" key="2">
    <source>
        <dbReference type="EMBL" id="MEE2058974.1"/>
    </source>
</evidence>
<evidence type="ECO:0000256" key="1">
    <source>
        <dbReference type="SAM" id="MobiDB-lite"/>
    </source>
</evidence>
<feature type="compositionally biased region" description="Low complexity" evidence="1">
    <location>
        <begin position="49"/>
        <end position="59"/>
    </location>
</feature>